<sequence>MQQVAGLIVSPHQTLPAFTQNLTGSPHHVPHLPHRRRRRAAPAPTPGCFNSCC</sequence>
<evidence type="ECO:0000313" key="2">
    <source>
        <dbReference type="EMBL" id="KAL0164014.1"/>
    </source>
</evidence>
<evidence type="ECO:0000313" key="3">
    <source>
        <dbReference type="Proteomes" id="UP001529510"/>
    </source>
</evidence>
<gene>
    <name evidence="2" type="ORF">M9458_039767</name>
</gene>
<name>A0ABD0NPZ7_CIRMR</name>
<dbReference type="AlphaFoldDB" id="A0ABD0NPZ7"/>
<reference evidence="2 3" key="1">
    <citation type="submission" date="2024-05" db="EMBL/GenBank/DDBJ databases">
        <title>Genome sequencing and assembly of Indian major carp, Cirrhinus mrigala (Hamilton, 1822).</title>
        <authorList>
            <person name="Mohindra V."/>
            <person name="Chowdhury L.M."/>
            <person name="Lal K."/>
            <person name="Jena J.K."/>
        </authorList>
    </citation>
    <scope>NUCLEOTIDE SEQUENCE [LARGE SCALE GENOMIC DNA]</scope>
    <source>
        <strain evidence="2">CM1030</strain>
        <tissue evidence="2">Blood</tissue>
    </source>
</reference>
<comment type="caution">
    <text evidence="2">The sequence shown here is derived from an EMBL/GenBank/DDBJ whole genome shotgun (WGS) entry which is preliminary data.</text>
</comment>
<dbReference type="EMBL" id="JAMKFB020000020">
    <property type="protein sequence ID" value="KAL0164014.1"/>
    <property type="molecule type" value="Genomic_DNA"/>
</dbReference>
<proteinExistence type="predicted"/>
<evidence type="ECO:0000256" key="1">
    <source>
        <dbReference type="SAM" id="MobiDB-lite"/>
    </source>
</evidence>
<dbReference type="Proteomes" id="UP001529510">
    <property type="component" value="Unassembled WGS sequence"/>
</dbReference>
<feature type="non-terminal residue" evidence="2">
    <location>
        <position position="53"/>
    </location>
</feature>
<feature type="region of interest" description="Disordered" evidence="1">
    <location>
        <begin position="22"/>
        <end position="53"/>
    </location>
</feature>
<accession>A0ABD0NPZ7</accession>
<protein>
    <submittedName>
        <fullName evidence="2">Uncharacterized protein</fullName>
    </submittedName>
</protein>
<keyword evidence="3" id="KW-1185">Reference proteome</keyword>
<feature type="compositionally biased region" description="Basic residues" evidence="1">
    <location>
        <begin position="28"/>
        <end position="40"/>
    </location>
</feature>
<organism evidence="2 3">
    <name type="scientific">Cirrhinus mrigala</name>
    <name type="common">Mrigala</name>
    <dbReference type="NCBI Taxonomy" id="683832"/>
    <lineage>
        <taxon>Eukaryota</taxon>
        <taxon>Metazoa</taxon>
        <taxon>Chordata</taxon>
        <taxon>Craniata</taxon>
        <taxon>Vertebrata</taxon>
        <taxon>Euteleostomi</taxon>
        <taxon>Actinopterygii</taxon>
        <taxon>Neopterygii</taxon>
        <taxon>Teleostei</taxon>
        <taxon>Ostariophysi</taxon>
        <taxon>Cypriniformes</taxon>
        <taxon>Cyprinidae</taxon>
        <taxon>Labeoninae</taxon>
        <taxon>Labeonini</taxon>
        <taxon>Cirrhinus</taxon>
    </lineage>
</organism>